<dbReference type="Gene3D" id="3.80.10.10">
    <property type="entry name" value="Ribonuclease Inhibitor"/>
    <property type="match status" value="1"/>
</dbReference>
<dbReference type="PANTHER" id="PTHR24114:SF2">
    <property type="entry name" value="F-BOX DOMAIN-CONTAINING PROTEIN-RELATED"/>
    <property type="match status" value="1"/>
</dbReference>
<dbReference type="GeneID" id="7845335"/>
<feature type="compositionally biased region" description="Low complexity" evidence="1">
    <location>
        <begin position="1335"/>
        <end position="1344"/>
    </location>
</feature>
<accession>Q22KW9</accession>
<feature type="compositionally biased region" description="Low complexity" evidence="1">
    <location>
        <begin position="275"/>
        <end position="292"/>
    </location>
</feature>
<feature type="region of interest" description="Disordered" evidence="1">
    <location>
        <begin position="200"/>
        <end position="221"/>
    </location>
</feature>
<evidence type="ECO:0000313" key="3">
    <source>
        <dbReference type="Proteomes" id="UP000009168"/>
    </source>
</evidence>
<dbReference type="Pfam" id="PF13516">
    <property type="entry name" value="LRR_6"/>
    <property type="match status" value="1"/>
</dbReference>
<name>Q22KW9_TETTS</name>
<dbReference type="InParanoid" id="Q22KW9"/>
<reference evidence="3" key="1">
    <citation type="journal article" date="2006" name="PLoS Biol.">
        <title>Macronuclear genome sequence of the ciliate Tetrahymena thermophila, a model eukaryote.</title>
        <authorList>
            <person name="Eisen J.A."/>
            <person name="Coyne R.S."/>
            <person name="Wu M."/>
            <person name="Wu D."/>
            <person name="Thiagarajan M."/>
            <person name="Wortman J.R."/>
            <person name="Badger J.H."/>
            <person name="Ren Q."/>
            <person name="Amedeo P."/>
            <person name="Jones K.M."/>
            <person name="Tallon L.J."/>
            <person name="Delcher A.L."/>
            <person name="Salzberg S.L."/>
            <person name="Silva J.C."/>
            <person name="Haas B.J."/>
            <person name="Majoros W.H."/>
            <person name="Farzad M."/>
            <person name="Carlton J.M."/>
            <person name="Smith R.K. Jr."/>
            <person name="Garg J."/>
            <person name="Pearlman R.E."/>
            <person name="Karrer K.M."/>
            <person name="Sun L."/>
            <person name="Manning G."/>
            <person name="Elde N.C."/>
            <person name="Turkewitz A.P."/>
            <person name="Asai D.J."/>
            <person name="Wilkes D.E."/>
            <person name="Wang Y."/>
            <person name="Cai H."/>
            <person name="Collins K."/>
            <person name="Stewart B.A."/>
            <person name="Lee S.R."/>
            <person name="Wilamowska K."/>
            <person name="Weinberg Z."/>
            <person name="Ruzzo W.L."/>
            <person name="Wloga D."/>
            <person name="Gaertig J."/>
            <person name="Frankel J."/>
            <person name="Tsao C.-C."/>
            <person name="Gorovsky M.A."/>
            <person name="Keeling P.J."/>
            <person name="Waller R.F."/>
            <person name="Patron N.J."/>
            <person name="Cherry J.M."/>
            <person name="Stover N.A."/>
            <person name="Krieger C.J."/>
            <person name="del Toro C."/>
            <person name="Ryder H.F."/>
            <person name="Williamson S.C."/>
            <person name="Barbeau R.A."/>
            <person name="Hamilton E.P."/>
            <person name="Orias E."/>
        </authorList>
    </citation>
    <scope>NUCLEOTIDE SEQUENCE [LARGE SCALE GENOMIC DNA]</scope>
    <source>
        <strain evidence="3">SB210</strain>
    </source>
</reference>
<dbReference type="eggNOG" id="ENOG502S345">
    <property type="taxonomic scope" value="Eukaryota"/>
</dbReference>
<keyword evidence="3" id="KW-1185">Reference proteome</keyword>
<dbReference type="HOGENOM" id="CLU_254331_0_0_1"/>
<dbReference type="OrthoDB" id="415435at2759"/>
<organism evidence="2 3">
    <name type="scientific">Tetrahymena thermophila (strain SB210)</name>
    <dbReference type="NCBI Taxonomy" id="312017"/>
    <lineage>
        <taxon>Eukaryota</taxon>
        <taxon>Sar</taxon>
        <taxon>Alveolata</taxon>
        <taxon>Ciliophora</taxon>
        <taxon>Intramacronucleata</taxon>
        <taxon>Oligohymenophorea</taxon>
        <taxon>Hymenostomatida</taxon>
        <taxon>Tetrahymenina</taxon>
        <taxon>Tetrahymenidae</taxon>
        <taxon>Tetrahymena</taxon>
    </lineage>
</organism>
<dbReference type="RefSeq" id="XP_976504.2">
    <property type="nucleotide sequence ID" value="XM_971411.2"/>
</dbReference>
<feature type="compositionally biased region" description="Basic and acidic residues" evidence="1">
    <location>
        <begin position="293"/>
        <end position="311"/>
    </location>
</feature>
<feature type="region of interest" description="Disordered" evidence="1">
    <location>
        <begin position="1335"/>
        <end position="1354"/>
    </location>
</feature>
<proteinExistence type="predicted"/>
<evidence type="ECO:0000313" key="2">
    <source>
        <dbReference type="EMBL" id="EAR85909.2"/>
    </source>
</evidence>
<dbReference type="InterPro" id="IPR032675">
    <property type="entry name" value="LRR_dom_sf"/>
</dbReference>
<gene>
    <name evidence="2" type="ORF">TTHERM_01060790</name>
</gene>
<dbReference type="InterPro" id="IPR052394">
    <property type="entry name" value="LRR-containing"/>
</dbReference>
<dbReference type="SUPFAM" id="SSF52047">
    <property type="entry name" value="RNI-like"/>
    <property type="match status" value="1"/>
</dbReference>
<dbReference type="PANTHER" id="PTHR24114">
    <property type="entry name" value="LEUCINE RICH REPEAT FAMILY PROTEIN"/>
    <property type="match status" value="1"/>
</dbReference>
<sequence length="1435" mass="168763">MQAFQFKSKEKVLRIQPYEDQRKKFVQFQQKQLQQQAAALPISKPQLPQNLEESIPLQLSFNPQLKVIRFSQNLNQMPLQLSKKISVFQSSQDINKVNRESIVVKDLFNFQQSRLSKELRQSKIDQVLNLSIPLEVQSQISFTNLKDVNSSCFMKPNEKQQEVMIKKIKINQFFKNRPNSAQADAEKDGWKNRENVNKIKMTNSRSSSSNIKNRNKYCISPNRTERVLKQTQQQVEQHNNFVNQQIQNEKQKSEQRKIAKLLKRQASLEQKNDQQEQINQDDQQQVQQNNEELISKERQENKQEESMHNIQEDTQQQNPSVPQMESEKSISSTVIKTKYKLKLNPKIRPMSPQEKSHYQNIKFLNTVNRPSSADQDDSLHTIKRIYTQSKKNQIQPDLTKQAVTTHDQAAQQKFREIYKKIDKSKEQISYQSEVETALHSLLFKIDEKNRLPMKYGIAQQRKNSKKIDISYYNIGDQSVDIFCAGLSKLENLDTLNLKHNGFTEKGIQQVINCMEIDVKELDLSNNQVTEENINSILQKFVVDQYNLQVLKLEKTGLGDQGVDILCTGLQYIKSLRILNLSQNCITNKSCYSIEDMIHNLFNFRELYLYWNKIQGEGGALIIDACRENGRMKVLDLSHNQIGLSSNYDLFNNAFRKICEANNETSICHLDLSYNQFRIQDCLFLSKVIKKNTSIIGFHFAGHDCFITYQGFINQCYAKDLFDANNVPDLSKRIDGVKFKGYGEHRLMKEFQEELPIRAGDNCWICEGWYEHTFEWTVNSGDLENIETIYLHLEIDGYTALRMNDESSNYGYFYLVRMVPPKCQIRYFFSLDGMTNIKIAKDQPMRFEEKGIIVNFTSKEIDHSKKSFILEDIINSQRDWEQRKEKIQIQLDASSKGNFNRKKLDDLSQFQKEEEKAIKKEMDNVQYKLLGNLIIFDKPIKKQKKLEIKTFNIIQTKKYFNIFSLKATEKAPQSPTKNKNLNTSVQKSTNLNISVANVTNQADLIYIPQIKLRPRMQLQGREQLQLAAQMWDFQQSLFKDFKLEDESLMKKCFEFDWECSKINQFIRDENDLQLVKEELRGIYVHIKNAYRYLAAVGTIIDVPCIMMNTFTDFINKTNIIDNLNLKLSDVDLKFVVTKTSSKIKRNPRNPEKGLIRYQFMEMIVRLAEDKYIRHKITNKYSQALSLLLNEGYLNALRRYQTSQAWRQSNLWNERCDFCFKYYNPIIKNVFNKYSDPLKKRQFMAFKYMTMEEFRSMCSDADLIGNRFTERDVNAIFNLSMMTQIDEIKYDRHYQMGITELLEALSRLADRLFYEKLDSFIKEWKEKQQRGQQLKQQQMLQSQAQQKQEEKASKKKVKRKDSSVIFSDSDFDLDEGSRMEFENTRGLFQGVQLHHKIESLLFVLYSQCVTDDFKEQFSFPTTTIFVESQKHKNGRTH</sequence>
<feature type="region of interest" description="Disordered" evidence="1">
    <location>
        <begin position="267"/>
        <end position="333"/>
    </location>
</feature>
<evidence type="ECO:0008006" key="4">
    <source>
        <dbReference type="Google" id="ProtNLM"/>
    </source>
</evidence>
<dbReference type="SMART" id="SM00368">
    <property type="entry name" value="LRR_RI"/>
    <property type="match status" value="6"/>
</dbReference>
<feature type="compositionally biased region" description="Polar residues" evidence="1">
    <location>
        <begin position="312"/>
        <end position="333"/>
    </location>
</feature>
<protein>
    <recommendedName>
        <fullName evidence="4">Leucine Rich Repeat family protein</fullName>
    </recommendedName>
</protein>
<dbReference type="KEGG" id="tet:TTHERM_01060790"/>
<feature type="compositionally biased region" description="Low complexity" evidence="1">
    <location>
        <begin position="200"/>
        <end position="212"/>
    </location>
</feature>
<dbReference type="InterPro" id="IPR001611">
    <property type="entry name" value="Leu-rich_rpt"/>
</dbReference>
<evidence type="ECO:0000256" key="1">
    <source>
        <dbReference type="SAM" id="MobiDB-lite"/>
    </source>
</evidence>
<dbReference type="EMBL" id="GG662867">
    <property type="protein sequence ID" value="EAR85909.2"/>
    <property type="molecule type" value="Genomic_DNA"/>
</dbReference>
<dbReference type="Proteomes" id="UP000009168">
    <property type="component" value="Unassembled WGS sequence"/>
</dbReference>